<sequence>MKTVYIYDKSCCRTNVIEDLASYIRQELAQEVEVKVFDLAKPNQSVPVPRSLFLKMQSDGGKSLPAIVVDNVIIALGKLPEPAVAVDAIKTGKPVGNPQDCSCSSACC</sequence>
<organism evidence="1 2">
    <name type="scientific">Merismopedia glauca CCAP 1448/3</name>
    <dbReference type="NCBI Taxonomy" id="1296344"/>
    <lineage>
        <taxon>Bacteria</taxon>
        <taxon>Bacillati</taxon>
        <taxon>Cyanobacteriota</taxon>
        <taxon>Cyanophyceae</taxon>
        <taxon>Synechococcales</taxon>
        <taxon>Merismopediaceae</taxon>
        <taxon>Merismopedia</taxon>
    </lineage>
</organism>
<dbReference type="RefSeq" id="WP_106287859.1">
    <property type="nucleotide sequence ID" value="NZ_CAWNTC010000240.1"/>
</dbReference>
<proteinExistence type="predicted"/>
<evidence type="ECO:0000313" key="1">
    <source>
        <dbReference type="EMBL" id="PSB03876.1"/>
    </source>
</evidence>
<evidence type="ECO:0008006" key="3">
    <source>
        <dbReference type="Google" id="ProtNLM"/>
    </source>
</evidence>
<gene>
    <name evidence="1" type="ORF">C7B64_06640</name>
</gene>
<keyword evidence="2" id="KW-1185">Reference proteome</keyword>
<reference evidence="1 2" key="1">
    <citation type="submission" date="2018-02" db="EMBL/GenBank/DDBJ databases">
        <authorList>
            <person name="Cohen D.B."/>
            <person name="Kent A.D."/>
        </authorList>
    </citation>
    <scope>NUCLEOTIDE SEQUENCE [LARGE SCALE GENOMIC DNA]</scope>
    <source>
        <strain evidence="1 2">CCAP 1448/3</strain>
    </source>
</reference>
<dbReference type="AlphaFoldDB" id="A0A2T1C6K9"/>
<evidence type="ECO:0000313" key="2">
    <source>
        <dbReference type="Proteomes" id="UP000238762"/>
    </source>
</evidence>
<dbReference type="Gene3D" id="3.40.30.10">
    <property type="entry name" value="Glutaredoxin"/>
    <property type="match status" value="1"/>
</dbReference>
<accession>A0A2T1C6K9</accession>
<reference evidence="1 2" key="2">
    <citation type="submission" date="2018-03" db="EMBL/GenBank/DDBJ databases">
        <title>The ancient ancestry and fast evolution of plastids.</title>
        <authorList>
            <person name="Moore K.R."/>
            <person name="Magnabosco C."/>
            <person name="Momper L."/>
            <person name="Gold D.A."/>
            <person name="Bosak T."/>
            <person name="Fournier G.P."/>
        </authorList>
    </citation>
    <scope>NUCLEOTIDE SEQUENCE [LARGE SCALE GENOMIC DNA]</scope>
    <source>
        <strain evidence="1 2">CCAP 1448/3</strain>
    </source>
</reference>
<name>A0A2T1C6K9_9CYAN</name>
<comment type="caution">
    <text evidence="1">The sequence shown here is derived from an EMBL/GenBank/DDBJ whole genome shotgun (WGS) entry which is preliminary data.</text>
</comment>
<protein>
    <recommendedName>
        <fullName evidence="3">Arsenical resistance operon transcriptional repressor ArsD</fullName>
    </recommendedName>
</protein>
<dbReference type="Proteomes" id="UP000238762">
    <property type="component" value="Unassembled WGS sequence"/>
</dbReference>
<dbReference type="EMBL" id="PVWJ01000023">
    <property type="protein sequence ID" value="PSB03876.1"/>
    <property type="molecule type" value="Genomic_DNA"/>
</dbReference>